<dbReference type="SUPFAM" id="SSF46894">
    <property type="entry name" value="C-terminal effector domain of the bipartite response regulators"/>
    <property type="match status" value="1"/>
</dbReference>
<evidence type="ECO:0000313" key="5">
    <source>
        <dbReference type="EMBL" id="TQV87419.1"/>
    </source>
</evidence>
<evidence type="ECO:0000259" key="4">
    <source>
        <dbReference type="PROSITE" id="PS50043"/>
    </source>
</evidence>
<evidence type="ECO:0000313" key="6">
    <source>
        <dbReference type="Proteomes" id="UP000315439"/>
    </source>
</evidence>
<protein>
    <recommendedName>
        <fullName evidence="4">HTH luxR-type domain-containing protein</fullName>
    </recommendedName>
</protein>
<organism evidence="5 6">
    <name type="scientific">Aliikangiella coralliicola</name>
    <dbReference type="NCBI Taxonomy" id="2592383"/>
    <lineage>
        <taxon>Bacteria</taxon>
        <taxon>Pseudomonadati</taxon>
        <taxon>Pseudomonadota</taxon>
        <taxon>Gammaproteobacteria</taxon>
        <taxon>Oceanospirillales</taxon>
        <taxon>Pleioneaceae</taxon>
        <taxon>Aliikangiella</taxon>
    </lineage>
</organism>
<dbReference type="PANTHER" id="PTHR44688:SF16">
    <property type="entry name" value="DNA-BINDING TRANSCRIPTIONAL ACTIVATOR DEVR_DOSR"/>
    <property type="match status" value="1"/>
</dbReference>
<dbReference type="PROSITE" id="PS50043">
    <property type="entry name" value="HTH_LUXR_2"/>
    <property type="match status" value="1"/>
</dbReference>
<keyword evidence="6" id="KW-1185">Reference proteome</keyword>
<dbReference type="GO" id="GO:0003677">
    <property type="term" value="F:DNA binding"/>
    <property type="evidence" value="ECO:0007669"/>
    <property type="project" value="UniProtKB-KW"/>
</dbReference>
<dbReference type="InterPro" id="IPR000792">
    <property type="entry name" value="Tscrpt_reg_LuxR_C"/>
</dbReference>
<gene>
    <name evidence="5" type="ORF">FLL46_13325</name>
</gene>
<dbReference type="PRINTS" id="PR00038">
    <property type="entry name" value="HTHLUXR"/>
</dbReference>
<comment type="caution">
    <text evidence="5">The sequence shown here is derived from an EMBL/GenBank/DDBJ whole genome shotgun (WGS) entry which is preliminary data.</text>
</comment>
<dbReference type="Proteomes" id="UP000315439">
    <property type="component" value="Unassembled WGS sequence"/>
</dbReference>
<evidence type="ECO:0000256" key="3">
    <source>
        <dbReference type="ARBA" id="ARBA00023163"/>
    </source>
</evidence>
<feature type="domain" description="HTH luxR-type" evidence="4">
    <location>
        <begin position="203"/>
        <end position="268"/>
    </location>
</feature>
<dbReference type="RefSeq" id="WP_142894137.1">
    <property type="nucleotide sequence ID" value="NZ_ML660164.1"/>
</dbReference>
<dbReference type="EMBL" id="VIKS01000008">
    <property type="protein sequence ID" value="TQV87419.1"/>
    <property type="molecule type" value="Genomic_DNA"/>
</dbReference>
<dbReference type="AlphaFoldDB" id="A0A545UD78"/>
<accession>A0A545UD78</accession>
<evidence type="ECO:0000256" key="2">
    <source>
        <dbReference type="ARBA" id="ARBA00023125"/>
    </source>
</evidence>
<dbReference type="Pfam" id="PF00196">
    <property type="entry name" value="GerE"/>
    <property type="match status" value="1"/>
</dbReference>
<reference evidence="5 6" key="1">
    <citation type="submission" date="2019-07" db="EMBL/GenBank/DDBJ databases">
        <title>Draft genome for Aliikangiella sp. M105.</title>
        <authorList>
            <person name="Wang G."/>
        </authorList>
    </citation>
    <scope>NUCLEOTIDE SEQUENCE [LARGE SCALE GENOMIC DNA]</scope>
    <source>
        <strain evidence="5 6">M105</strain>
    </source>
</reference>
<dbReference type="PANTHER" id="PTHR44688">
    <property type="entry name" value="DNA-BINDING TRANSCRIPTIONAL ACTIVATOR DEVR_DOSR"/>
    <property type="match status" value="1"/>
</dbReference>
<dbReference type="GO" id="GO:0006355">
    <property type="term" value="P:regulation of DNA-templated transcription"/>
    <property type="evidence" value="ECO:0007669"/>
    <property type="project" value="InterPro"/>
</dbReference>
<name>A0A545UD78_9GAMM</name>
<proteinExistence type="predicted"/>
<dbReference type="SMART" id="SM00421">
    <property type="entry name" value="HTH_LUXR"/>
    <property type="match status" value="1"/>
</dbReference>
<dbReference type="InterPro" id="IPR036388">
    <property type="entry name" value="WH-like_DNA-bd_sf"/>
</dbReference>
<dbReference type="CDD" id="cd06170">
    <property type="entry name" value="LuxR_C_like"/>
    <property type="match status" value="1"/>
</dbReference>
<sequence length="286" mass="32656">MKTSDSQFSKPQFSDLQFSNSPFWVSEFAAELIRSLNQPDFGQKLFQILKANLTFDSFVIMLYTNESAPEILHDEIKEKNDVFYDIYLGGAFLISPIYSAYKRGDYGFFPIREIVPDDFYNSEYYLSYYSKSGLQDQLIMISQINETKAVAISIGLLSGEFSQDDITMTRQLYPIINAAVNKQWSTLTKQNNDLSNQLQRAFDLFASSVLTERERTVIQKLMQGHSSKSAAKILGISVDTERSYRKSAYGKLNINSQSELFNLLFSCLGYADNELDCDPLVLFLNQ</sequence>
<keyword evidence="1" id="KW-0805">Transcription regulation</keyword>
<dbReference type="InterPro" id="IPR016032">
    <property type="entry name" value="Sig_transdc_resp-reg_C-effctor"/>
</dbReference>
<evidence type="ECO:0000256" key="1">
    <source>
        <dbReference type="ARBA" id="ARBA00023015"/>
    </source>
</evidence>
<keyword evidence="3" id="KW-0804">Transcription</keyword>
<dbReference type="OrthoDB" id="343383at2"/>
<keyword evidence="2" id="KW-0238">DNA-binding</keyword>
<dbReference type="Gene3D" id="1.10.10.10">
    <property type="entry name" value="Winged helix-like DNA-binding domain superfamily/Winged helix DNA-binding domain"/>
    <property type="match status" value="1"/>
</dbReference>